<feature type="transmembrane region" description="Helical" evidence="7">
    <location>
        <begin position="214"/>
        <end position="234"/>
    </location>
</feature>
<dbReference type="GO" id="GO:0010438">
    <property type="term" value="P:cellular response to sulfur starvation"/>
    <property type="evidence" value="ECO:0007669"/>
    <property type="project" value="TreeGrafter"/>
</dbReference>
<dbReference type="Proteomes" id="UP000243463">
    <property type="component" value="Unassembled WGS sequence"/>
</dbReference>
<organism evidence="9 10">
    <name type="scientific">Acinetobacter apis</name>
    <dbReference type="NCBI Taxonomy" id="1229165"/>
    <lineage>
        <taxon>Bacteria</taxon>
        <taxon>Pseudomonadati</taxon>
        <taxon>Pseudomonadota</taxon>
        <taxon>Gammaproteobacteria</taxon>
        <taxon>Moraxellales</taxon>
        <taxon>Moraxellaceae</taxon>
        <taxon>Acinetobacter</taxon>
    </lineage>
</organism>
<dbReference type="RefSeq" id="WP_088822898.1">
    <property type="nucleotide sequence ID" value="NZ_FZLN01000001.1"/>
</dbReference>
<feature type="transmembrane region" description="Helical" evidence="7">
    <location>
        <begin position="83"/>
        <end position="112"/>
    </location>
</feature>
<comment type="similarity">
    <text evidence="7">Belongs to the binding-protein-dependent transport system permease family.</text>
</comment>
<feature type="transmembrane region" description="Helical" evidence="7">
    <location>
        <begin position="191"/>
        <end position="208"/>
    </location>
</feature>
<keyword evidence="2 7" id="KW-0813">Transport</keyword>
<sequence>MWSNSVFKPEGKVNTSSTYTFRSQTNSWKTKLSTGIKGLILPLLLLSLAEMTVRQGWIAPYLLPAPSSLWQTFLELLHADLFSHIYISSVRVGIGFFIGSGLGLIVAIAVGLNKHIEDYLDPTLSAIKSIPSLAWIPLLLLWLGIDESSKLTLIIIGAFFPTYTNTVAAIQHVDPKLIELGVAYNLNRFQRIVQIILPAALSGILTGVRNSLSLSWMFMVAAELIAATQGIGYLLSDGRETARPDIVIVAILLLALLGKMTDLGMKKLEQHLLRWR</sequence>
<evidence type="ECO:0000259" key="8">
    <source>
        <dbReference type="PROSITE" id="PS50928"/>
    </source>
</evidence>
<feature type="transmembrane region" description="Helical" evidence="7">
    <location>
        <begin position="151"/>
        <end position="170"/>
    </location>
</feature>
<dbReference type="Pfam" id="PF00528">
    <property type="entry name" value="BPD_transp_1"/>
    <property type="match status" value="1"/>
</dbReference>
<dbReference type="SUPFAM" id="SSF161098">
    <property type="entry name" value="MetI-like"/>
    <property type="match status" value="1"/>
</dbReference>
<feature type="domain" description="ABC transmembrane type-1" evidence="8">
    <location>
        <begin position="81"/>
        <end position="265"/>
    </location>
</feature>
<dbReference type="AlphaFoldDB" id="A0A217EEI9"/>
<dbReference type="FunFam" id="1.10.3720.10:FF:000003">
    <property type="entry name" value="Aliphatic sulfonate ABC transporter permease"/>
    <property type="match status" value="1"/>
</dbReference>
<evidence type="ECO:0000256" key="6">
    <source>
        <dbReference type="ARBA" id="ARBA00023136"/>
    </source>
</evidence>
<accession>A0A217EEI9</accession>
<dbReference type="CDD" id="cd06261">
    <property type="entry name" value="TM_PBP2"/>
    <property type="match status" value="1"/>
</dbReference>
<dbReference type="InterPro" id="IPR035906">
    <property type="entry name" value="MetI-like_sf"/>
</dbReference>
<feature type="transmembrane region" description="Helical" evidence="7">
    <location>
        <begin position="246"/>
        <end position="265"/>
    </location>
</feature>
<evidence type="ECO:0000256" key="3">
    <source>
        <dbReference type="ARBA" id="ARBA00022475"/>
    </source>
</evidence>
<dbReference type="Gene3D" id="1.10.3720.10">
    <property type="entry name" value="MetI-like"/>
    <property type="match status" value="1"/>
</dbReference>
<protein>
    <submittedName>
        <fullName evidence="9">Sulfonate transport system permease protein</fullName>
    </submittedName>
</protein>
<evidence type="ECO:0000313" key="10">
    <source>
        <dbReference type="Proteomes" id="UP000243463"/>
    </source>
</evidence>
<dbReference type="PANTHER" id="PTHR30151:SF39">
    <property type="entry name" value="ABC TRANSPORTER PERMEASE PROTEIN"/>
    <property type="match status" value="1"/>
</dbReference>
<evidence type="ECO:0000256" key="5">
    <source>
        <dbReference type="ARBA" id="ARBA00022989"/>
    </source>
</evidence>
<gene>
    <name evidence="9" type="ORF">SAMN05444584_0811</name>
</gene>
<keyword evidence="10" id="KW-1185">Reference proteome</keyword>
<dbReference type="OrthoDB" id="8138334at2"/>
<evidence type="ECO:0000256" key="2">
    <source>
        <dbReference type="ARBA" id="ARBA00022448"/>
    </source>
</evidence>
<keyword evidence="4 7" id="KW-0812">Transmembrane</keyword>
<reference evidence="10" key="1">
    <citation type="submission" date="2017-06" db="EMBL/GenBank/DDBJ databases">
        <authorList>
            <person name="Varghese N."/>
            <person name="Submissions S."/>
        </authorList>
    </citation>
    <scope>NUCLEOTIDE SEQUENCE [LARGE SCALE GENOMIC DNA]</scope>
    <source>
        <strain evidence="10">ANC 5114</strain>
    </source>
</reference>
<name>A0A217EEI9_9GAMM</name>
<evidence type="ECO:0000256" key="1">
    <source>
        <dbReference type="ARBA" id="ARBA00004651"/>
    </source>
</evidence>
<dbReference type="GO" id="GO:0005886">
    <property type="term" value="C:plasma membrane"/>
    <property type="evidence" value="ECO:0007669"/>
    <property type="project" value="UniProtKB-SubCell"/>
</dbReference>
<comment type="subcellular location">
    <subcellularLocation>
        <location evidence="1 7">Cell membrane</location>
        <topology evidence="1 7">Multi-pass membrane protein</topology>
    </subcellularLocation>
</comment>
<keyword evidence="3" id="KW-1003">Cell membrane</keyword>
<dbReference type="GO" id="GO:0042918">
    <property type="term" value="P:alkanesulfonate transmembrane transport"/>
    <property type="evidence" value="ECO:0007669"/>
    <property type="project" value="UniProtKB-ARBA"/>
</dbReference>
<keyword evidence="6 7" id="KW-0472">Membrane</keyword>
<keyword evidence="5 7" id="KW-1133">Transmembrane helix</keyword>
<evidence type="ECO:0000313" key="9">
    <source>
        <dbReference type="EMBL" id="SNQ28883.1"/>
    </source>
</evidence>
<feature type="transmembrane region" description="Helical" evidence="7">
    <location>
        <begin position="124"/>
        <end position="145"/>
    </location>
</feature>
<dbReference type="EMBL" id="FZLN01000001">
    <property type="protein sequence ID" value="SNQ28883.1"/>
    <property type="molecule type" value="Genomic_DNA"/>
</dbReference>
<proteinExistence type="inferred from homology"/>
<dbReference type="PROSITE" id="PS50928">
    <property type="entry name" value="ABC_TM1"/>
    <property type="match status" value="1"/>
</dbReference>
<evidence type="ECO:0000256" key="7">
    <source>
        <dbReference type="RuleBase" id="RU363032"/>
    </source>
</evidence>
<dbReference type="PANTHER" id="PTHR30151">
    <property type="entry name" value="ALKANE SULFONATE ABC TRANSPORTER-RELATED, MEMBRANE SUBUNIT"/>
    <property type="match status" value="1"/>
</dbReference>
<evidence type="ECO:0000256" key="4">
    <source>
        <dbReference type="ARBA" id="ARBA00022692"/>
    </source>
</evidence>
<dbReference type="InterPro" id="IPR000515">
    <property type="entry name" value="MetI-like"/>
</dbReference>